<protein>
    <submittedName>
        <fullName evidence="8">Cell wall-associated NlpC family hydrolase</fullName>
    </submittedName>
</protein>
<keyword evidence="3 8" id="KW-0378">Hydrolase</keyword>
<feature type="chain" id="PRO_5031364776" evidence="6">
    <location>
        <begin position="22"/>
        <end position="335"/>
    </location>
</feature>
<keyword evidence="4" id="KW-0788">Thiol protease</keyword>
<organism evidence="8 9">
    <name type="scientific">Crossiella cryophila</name>
    <dbReference type="NCBI Taxonomy" id="43355"/>
    <lineage>
        <taxon>Bacteria</taxon>
        <taxon>Bacillati</taxon>
        <taxon>Actinomycetota</taxon>
        <taxon>Actinomycetes</taxon>
        <taxon>Pseudonocardiales</taxon>
        <taxon>Pseudonocardiaceae</taxon>
        <taxon>Crossiella</taxon>
    </lineage>
</organism>
<dbReference type="GO" id="GO:0006508">
    <property type="term" value="P:proteolysis"/>
    <property type="evidence" value="ECO:0007669"/>
    <property type="project" value="UniProtKB-KW"/>
</dbReference>
<feature type="region of interest" description="Disordered" evidence="5">
    <location>
        <begin position="55"/>
        <end position="82"/>
    </location>
</feature>
<feature type="domain" description="NlpC/P60" evidence="7">
    <location>
        <begin position="216"/>
        <end position="335"/>
    </location>
</feature>
<dbReference type="PROSITE" id="PS51935">
    <property type="entry name" value="NLPC_P60"/>
    <property type="match status" value="1"/>
</dbReference>
<sequence>MTLLIAALGATSVAVPGAAAADPPPPANASEALTKLTELNKEAVKLTEEWHNTRDDLDRRRKDQDTAKTQLDQANREAGAARDSIGSYRVEVDKLAAASFDNVGLNPVAALLTSGSPQDFLDRMLLLDIVSSERKDTLEGYRRALQLAETAQRRTEEAGRRAGEAEAQASRLLGELDQRKAEMDRRVASAKAQLDRLSARDRGALTGGGQTNYTVNDIPQGLAQQAMQKALGRQGKPYVWGASGPDTFDCSGLLYWSYRQLGVTLPRSSRDQARVGAAVTRDQLRPGDFVAFYQPVGHIGIYVGDGKMVHAPQGGDTVKVSGVMWGDLVAMRRLG</sequence>
<dbReference type="InterPro" id="IPR038765">
    <property type="entry name" value="Papain-like_cys_pep_sf"/>
</dbReference>
<dbReference type="Gene3D" id="6.10.250.3150">
    <property type="match status" value="1"/>
</dbReference>
<evidence type="ECO:0000256" key="6">
    <source>
        <dbReference type="SAM" id="SignalP"/>
    </source>
</evidence>
<dbReference type="InterPro" id="IPR000064">
    <property type="entry name" value="NLP_P60_dom"/>
</dbReference>
<dbReference type="GO" id="GO:0008234">
    <property type="term" value="F:cysteine-type peptidase activity"/>
    <property type="evidence" value="ECO:0007669"/>
    <property type="project" value="UniProtKB-KW"/>
</dbReference>
<evidence type="ECO:0000313" key="9">
    <source>
        <dbReference type="Proteomes" id="UP000533598"/>
    </source>
</evidence>
<feature type="signal peptide" evidence="6">
    <location>
        <begin position="1"/>
        <end position="21"/>
    </location>
</feature>
<name>A0A7W7FUT6_9PSEU</name>
<dbReference type="PANTHER" id="PTHR47053">
    <property type="entry name" value="MUREIN DD-ENDOPEPTIDASE MEPH-RELATED"/>
    <property type="match status" value="1"/>
</dbReference>
<evidence type="ECO:0000313" key="8">
    <source>
        <dbReference type="EMBL" id="MBB4678350.1"/>
    </source>
</evidence>
<dbReference type="Proteomes" id="UP000533598">
    <property type="component" value="Unassembled WGS sequence"/>
</dbReference>
<feature type="compositionally biased region" description="Basic and acidic residues" evidence="5">
    <location>
        <begin position="55"/>
        <end position="66"/>
    </location>
</feature>
<evidence type="ECO:0000256" key="5">
    <source>
        <dbReference type="SAM" id="MobiDB-lite"/>
    </source>
</evidence>
<accession>A0A7W7FUT6</accession>
<dbReference type="AlphaFoldDB" id="A0A7W7FUT6"/>
<comment type="similarity">
    <text evidence="1">Belongs to the peptidase C40 family.</text>
</comment>
<evidence type="ECO:0000256" key="4">
    <source>
        <dbReference type="ARBA" id="ARBA00022807"/>
    </source>
</evidence>
<feature type="compositionally biased region" description="Basic and acidic residues" evidence="5">
    <location>
        <begin position="154"/>
        <end position="164"/>
    </location>
</feature>
<feature type="region of interest" description="Disordered" evidence="5">
    <location>
        <begin position="154"/>
        <end position="173"/>
    </location>
</feature>
<dbReference type="RefSeq" id="WP_185004192.1">
    <property type="nucleotide sequence ID" value="NZ_BAAAUI010000004.1"/>
</dbReference>
<dbReference type="Gene3D" id="3.90.1720.10">
    <property type="entry name" value="endopeptidase domain like (from Nostoc punctiforme)"/>
    <property type="match status" value="1"/>
</dbReference>
<dbReference type="EMBL" id="JACHMH010000001">
    <property type="protein sequence ID" value="MBB4678350.1"/>
    <property type="molecule type" value="Genomic_DNA"/>
</dbReference>
<dbReference type="PANTHER" id="PTHR47053:SF1">
    <property type="entry name" value="MUREIN DD-ENDOPEPTIDASE MEPH-RELATED"/>
    <property type="match status" value="1"/>
</dbReference>
<keyword evidence="2" id="KW-0645">Protease</keyword>
<dbReference type="Pfam" id="PF00877">
    <property type="entry name" value="NLPC_P60"/>
    <property type="match status" value="1"/>
</dbReference>
<dbReference type="InterPro" id="IPR051202">
    <property type="entry name" value="Peptidase_C40"/>
</dbReference>
<evidence type="ECO:0000256" key="2">
    <source>
        <dbReference type="ARBA" id="ARBA00022670"/>
    </source>
</evidence>
<evidence type="ECO:0000256" key="3">
    <source>
        <dbReference type="ARBA" id="ARBA00022801"/>
    </source>
</evidence>
<keyword evidence="6" id="KW-0732">Signal</keyword>
<evidence type="ECO:0000256" key="1">
    <source>
        <dbReference type="ARBA" id="ARBA00007074"/>
    </source>
</evidence>
<keyword evidence="9" id="KW-1185">Reference proteome</keyword>
<reference evidence="8 9" key="1">
    <citation type="submission" date="2020-08" db="EMBL/GenBank/DDBJ databases">
        <title>Sequencing the genomes of 1000 actinobacteria strains.</title>
        <authorList>
            <person name="Klenk H.-P."/>
        </authorList>
    </citation>
    <scope>NUCLEOTIDE SEQUENCE [LARGE SCALE GENOMIC DNA]</scope>
    <source>
        <strain evidence="8 9">DSM 44230</strain>
    </source>
</reference>
<gene>
    <name evidence="8" type="ORF">HNR67_004468</name>
</gene>
<evidence type="ECO:0000259" key="7">
    <source>
        <dbReference type="PROSITE" id="PS51935"/>
    </source>
</evidence>
<dbReference type="SUPFAM" id="SSF54001">
    <property type="entry name" value="Cysteine proteinases"/>
    <property type="match status" value="1"/>
</dbReference>
<comment type="caution">
    <text evidence="8">The sequence shown here is derived from an EMBL/GenBank/DDBJ whole genome shotgun (WGS) entry which is preliminary data.</text>
</comment>
<proteinExistence type="inferred from homology"/>